<reference evidence="1 2" key="1">
    <citation type="journal article" date="2016" name="Sci. Rep.">
        <title>A proposed integrated approach for the preclinical evaluation of phage therapy in Pseudomonas infections.</title>
        <authorList>
            <person name="Danis-Wlodarczyk K."/>
            <person name="Vandenheuvel D."/>
            <person name="Jang H.B."/>
            <person name="Briers Y."/>
            <person name="Olszak T."/>
            <person name="Arabski M."/>
            <person name="Wasik S."/>
            <person name="Drabik M."/>
            <person name="Higgins G."/>
            <person name="Tyrrell J."/>
            <person name="Harvey B.J."/>
            <person name="Noben J.P."/>
            <person name="Lavigne R."/>
            <person name="Drulis-Kawa Z."/>
        </authorList>
    </citation>
    <scope>NUCLEOTIDE SEQUENCE [LARGE SCALE GENOMIC DNA]</scope>
</reference>
<protein>
    <submittedName>
        <fullName evidence="1">Structural protein</fullName>
    </submittedName>
</protein>
<accession>A0A192Y4U0</accession>
<proteinExistence type="predicted"/>
<name>A0A192Y4U0_9CAUD</name>
<evidence type="ECO:0000313" key="1">
    <source>
        <dbReference type="EMBL" id="ANM44919.1"/>
    </source>
</evidence>
<gene>
    <name evidence="1" type="ORF">KTN4_161</name>
</gene>
<evidence type="ECO:0000313" key="2">
    <source>
        <dbReference type="Proteomes" id="UP000224336"/>
    </source>
</evidence>
<dbReference type="Proteomes" id="UP000224336">
    <property type="component" value="Segment"/>
</dbReference>
<dbReference type="Pfam" id="PF25613">
    <property type="entry name" value="DUF7941"/>
    <property type="match status" value="1"/>
</dbReference>
<sequence length="147" mass="16477">MADTRAELVAAWNVANKPKDNNGKPRDLTVDDVEFIGTDTFLATGTNAKTTMRAKTSSLYFKGETVIYFNRRSLPEYCLGIKVPGKPTDYTDNLEVAEKLRDVYGIPFIIDEIQPQPITGNTVTIHPYFNNLSWIPTIPVTLEFESS</sequence>
<dbReference type="InterPro" id="IPR057701">
    <property type="entry name" value="DUF7941"/>
</dbReference>
<dbReference type="EMBL" id="KU521356">
    <property type="protein sequence ID" value="ANM44919.1"/>
    <property type="molecule type" value="Genomic_DNA"/>
</dbReference>
<organism evidence="1 2">
    <name type="scientific">Pseudomonas phage KTN4</name>
    <dbReference type="NCBI Taxonomy" id="1862701"/>
    <lineage>
        <taxon>Viruses</taxon>
        <taxon>Duplodnaviria</taxon>
        <taxon>Heunggongvirae</taxon>
        <taxon>Uroviricota</taxon>
        <taxon>Caudoviricetes</taxon>
        <taxon>Chimalliviridae</taxon>
        <taxon>Phikzvirus</taxon>
        <taxon>Phikzvirus phiKZ</taxon>
    </lineage>
</organism>